<feature type="transmembrane region" description="Helical" evidence="7">
    <location>
        <begin position="28"/>
        <end position="51"/>
    </location>
</feature>
<comment type="similarity">
    <text evidence="7">Belongs to the transglycosylase MltG family.</text>
</comment>
<sequence length="376" mass="43027">MSDVDSSKDAFRKKLLEKQKEAKIVRKIVLTVFIVLIIAFSGIFGGGYLYIKSALEPVDTEDDTPVKVSIPIGSSVSAIASILKENHIVKDDRIFKYYVKFKNESGFQAGEYQLNKTMTFRDIIASLKKGKVSQNAVFQLTLPEGRKLTEIARITSSKTSFSEEEILKKLTDKDFIDSLKKKYPETLTDDIFQENVQYALEGYLYPATYPYYKEEPTLEEIFEPMIKKTNELVQKYYDQIEERDMSVHEFLTMASLIEEEATEKADRDKISSVFYNRINKEMPLQTDPTVLYALGEHKDRVFYKDLEVDSPYNTYKNKGLPPGPIANAGEMSLSAALTPEETDFFYFLATPEGEVIFTKTLDEHNKAKAEHITNQE</sequence>
<dbReference type="Gene3D" id="3.30.160.60">
    <property type="entry name" value="Classic Zinc Finger"/>
    <property type="match status" value="1"/>
</dbReference>
<evidence type="ECO:0000313" key="8">
    <source>
        <dbReference type="EMBL" id="MFC0270101.1"/>
    </source>
</evidence>
<evidence type="ECO:0000256" key="6">
    <source>
        <dbReference type="ARBA" id="ARBA00023316"/>
    </source>
</evidence>
<comment type="function">
    <text evidence="7">Functions as a peptidoglycan terminase that cleaves nascent peptidoglycan strands endolytically to terminate their elongation.</text>
</comment>
<reference evidence="8 9" key="1">
    <citation type="submission" date="2024-09" db="EMBL/GenBank/DDBJ databases">
        <authorList>
            <person name="Sun Q."/>
            <person name="Mori K."/>
        </authorList>
    </citation>
    <scope>NUCLEOTIDE SEQUENCE [LARGE SCALE GENOMIC DNA]</scope>
    <source>
        <strain evidence="8 9">CCM 7228</strain>
    </source>
</reference>
<proteinExistence type="inferred from homology"/>
<comment type="catalytic activity">
    <reaction evidence="7">
        <text>a peptidoglycan chain = a peptidoglycan chain with N-acetyl-1,6-anhydromuramyl-[peptide] at the reducing end + a peptidoglycan chain with N-acetylglucosamine at the non-reducing end.</text>
        <dbReference type="EC" id="4.2.2.29"/>
    </reaction>
</comment>
<evidence type="ECO:0000256" key="5">
    <source>
        <dbReference type="ARBA" id="ARBA00023239"/>
    </source>
</evidence>
<comment type="caution">
    <text evidence="8">The sequence shown here is derived from an EMBL/GenBank/DDBJ whole genome shotgun (WGS) entry which is preliminary data.</text>
</comment>
<feature type="site" description="Important for catalytic activity" evidence="7">
    <location>
        <position position="260"/>
    </location>
</feature>
<dbReference type="EC" id="4.2.2.29" evidence="7"/>
<evidence type="ECO:0000256" key="7">
    <source>
        <dbReference type="HAMAP-Rule" id="MF_02065"/>
    </source>
</evidence>
<keyword evidence="3 7" id="KW-1133">Transmembrane helix</keyword>
<dbReference type="RefSeq" id="WP_378929722.1">
    <property type="nucleotide sequence ID" value="NZ_JBHLVO010000001.1"/>
</dbReference>
<dbReference type="PANTHER" id="PTHR30518">
    <property type="entry name" value="ENDOLYTIC MUREIN TRANSGLYCOSYLASE"/>
    <property type="match status" value="1"/>
</dbReference>
<keyword evidence="9" id="KW-1185">Reference proteome</keyword>
<name>A0ABV6G8U7_9BACI</name>
<accession>A0ABV6G8U7</accession>
<dbReference type="Pfam" id="PF02618">
    <property type="entry name" value="YceG"/>
    <property type="match status" value="1"/>
</dbReference>
<dbReference type="InterPro" id="IPR003770">
    <property type="entry name" value="MLTG-like"/>
</dbReference>
<gene>
    <name evidence="7 8" type="primary">mltG</name>
    <name evidence="8" type="ORF">ACFFIX_01325</name>
</gene>
<dbReference type="Proteomes" id="UP001589854">
    <property type="component" value="Unassembled WGS sequence"/>
</dbReference>
<dbReference type="CDD" id="cd08010">
    <property type="entry name" value="MltG_like"/>
    <property type="match status" value="1"/>
</dbReference>
<comment type="subcellular location">
    <subcellularLocation>
        <location evidence="7">Cell membrane</location>
        <topology evidence="7">Single-pass membrane protein</topology>
    </subcellularLocation>
</comment>
<evidence type="ECO:0000256" key="3">
    <source>
        <dbReference type="ARBA" id="ARBA00022989"/>
    </source>
</evidence>
<dbReference type="NCBIfam" id="TIGR00247">
    <property type="entry name" value="endolytic transglycosylase MltG"/>
    <property type="match status" value="1"/>
</dbReference>
<evidence type="ECO:0000256" key="2">
    <source>
        <dbReference type="ARBA" id="ARBA00022692"/>
    </source>
</evidence>
<evidence type="ECO:0000256" key="4">
    <source>
        <dbReference type="ARBA" id="ARBA00023136"/>
    </source>
</evidence>
<keyword evidence="4 7" id="KW-0472">Membrane</keyword>
<keyword evidence="1 7" id="KW-1003">Cell membrane</keyword>
<organism evidence="8 9">
    <name type="scientific">Metabacillus herbersteinensis</name>
    <dbReference type="NCBI Taxonomy" id="283816"/>
    <lineage>
        <taxon>Bacteria</taxon>
        <taxon>Bacillati</taxon>
        <taxon>Bacillota</taxon>
        <taxon>Bacilli</taxon>
        <taxon>Bacillales</taxon>
        <taxon>Bacillaceae</taxon>
        <taxon>Metabacillus</taxon>
    </lineage>
</organism>
<dbReference type="Gene3D" id="3.30.1490.480">
    <property type="entry name" value="Endolytic murein transglycosylase"/>
    <property type="match status" value="1"/>
</dbReference>
<keyword evidence="6 7" id="KW-0961">Cell wall biogenesis/degradation</keyword>
<dbReference type="HAMAP" id="MF_02065">
    <property type="entry name" value="MltG"/>
    <property type="match status" value="1"/>
</dbReference>
<keyword evidence="2 7" id="KW-0812">Transmembrane</keyword>
<evidence type="ECO:0000256" key="1">
    <source>
        <dbReference type="ARBA" id="ARBA00022475"/>
    </source>
</evidence>
<dbReference type="EMBL" id="JBHLVO010000001">
    <property type="protein sequence ID" value="MFC0270101.1"/>
    <property type="molecule type" value="Genomic_DNA"/>
</dbReference>
<dbReference type="PANTHER" id="PTHR30518:SF2">
    <property type="entry name" value="ENDOLYTIC MUREIN TRANSGLYCOSYLASE"/>
    <property type="match status" value="1"/>
</dbReference>
<evidence type="ECO:0000313" key="9">
    <source>
        <dbReference type="Proteomes" id="UP001589854"/>
    </source>
</evidence>
<protein>
    <recommendedName>
        <fullName evidence="7">Endolytic murein transglycosylase</fullName>
        <ecNumber evidence="7">4.2.2.29</ecNumber>
    </recommendedName>
    <alternativeName>
        <fullName evidence="7">Peptidoglycan lytic transglycosylase</fullName>
    </alternativeName>
    <alternativeName>
        <fullName evidence="7">Peptidoglycan polymerization terminase</fullName>
    </alternativeName>
</protein>
<keyword evidence="5 7" id="KW-0456">Lyase</keyword>